<keyword evidence="1" id="KW-0472">Membrane</keyword>
<dbReference type="InterPro" id="IPR025403">
    <property type="entry name" value="TgpA-like_C"/>
</dbReference>
<feature type="transmembrane region" description="Helical" evidence="1">
    <location>
        <begin position="95"/>
        <end position="117"/>
    </location>
</feature>
<name>A0A921SXU5_9MICO</name>
<dbReference type="Pfam" id="PF13559">
    <property type="entry name" value="DUF4129"/>
    <property type="match status" value="1"/>
</dbReference>
<comment type="caution">
    <text evidence="3">The sequence shown here is derived from an EMBL/GenBank/DDBJ whole genome shotgun (WGS) entry which is preliminary data.</text>
</comment>
<keyword evidence="1" id="KW-0812">Transmembrane</keyword>
<feature type="transmembrane region" description="Helical" evidence="1">
    <location>
        <begin position="26"/>
        <end position="47"/>
    </location>
</feature>
<protein>
    <submittedName>
        <fullName evidence="3">DUF4129 domain-containing protein</fullName>
    </submittedName>
</protein>
<evidence type="ECO:0000256" key="1">
    <source>
        <dbReference type="SAM" id="Phobius"/>
    </source>
</evidence>
<dbReference type="Proteomes" id="UP000742460">
    <property type="component" value="Unassembled WGS sequence"/>
</dbReference>
<evidence type="ECO:0000259" key="2">
    <source>
        <dbReference type="Pfam" id="PF13559"/>
    </source>
</evidence>
<evidence type="ECO:0000313" key="3">
    <source>
        <dbReference type="EMBL" id="HJG92168.1"/>
    </source>
</evidence>
<reference evidence="3" key="1">
    <citation type="journal article" date="2021" name="PeerJ">
        <title>Extensive microbial diversity within the chicken gut microbiome revealed by metagenomics and culture.</title>
        <authorList>
            <person name="Gilroy R."/>
            <person name="Ravi A."/>
            <person name="Getino M."/>
            <person name="Pursley I."/>
            <person name="Horton D.L."/>
            <person name="Alikhan N.F."/>
            <person name="Baker D."/>
            <person name="Gharbi K."/>
            <person name="Hall N."/>
            <person name="Watson M."/>
            <person name="Adriaenssens E.M."/>
            <person name="Foster-Nyarko E."/>
            <person name="Jarju S."/>
            <person name="Secka A."/>
            <person name="Antonio M."/>
            <person name="Oren A."/>
            <person name="Chaudhuri R.R."/>
            <person name="La Ragione R."/>
            <person name="Hildebrand F."/>
            <person name="Pallen M.J."/>
        </authorList>
    </citation>
    <scope>NUCLEOTIDE SEQUENCE</scope>
    <source>
        <strain evidence="3">ChiGjej5B5-22894</strain>
    </source>
</reference>
<feature type="domain" description="Protein-glutamine gamma-glutamyltransferase-like C-terminal" evidence="2">
    <location>
        <begin position="167"/>
        <end position="236"/>
    </location>
</feature>
<reference evidence="3" key="2">
    <citation type="submission" date="2021-09" db="EMBL/GenBank/DDBJ databases">
        <authorList>
            <person name="Gilroy R."/>
        </authorList>
    </citation>
    <scope>NUCLEOTIDE SEQUENCE</scope>
    <source>
        <strain evidence="3">ChiGjej5B5-22894</strain>
    </source>
</reference>
<proteinExistence type="predicted"/>
<sequence length="247" mass="26588">MTSAPTLEAPAEHEAAASRRRARRTLAALLLITALGALGIVGLGASAERGPLVEVGEVRETEPPRVEQTAEEYSEPDWSVYTVPPRESGGEAPRIITTALVAILAMAAAALLVWLMVRMRALARPPLEEAEEAADVDLTAEQARTALADARTRLTTDMDAQDAVVAAWLALEAAIARAGIRRDPAQTTLEFVVAVLGALDVDRSALDRLAHLYRRALFDDAPLTEADREDALARLDLLAEQLKEESR</sequence>
<dbReference type="EMBL" id="DYUE01000244">
    <property type="protein sequence ID" value="HJG92168.1"/>
    <property type="molecule type" value="Genomic_DNA"/>
</dbReference>
<evidence type="ECO:0000313" key="4">
    <source>
        <dbReference type="Proteomes" id="UP000742460"/>
    </source>
</evidence>
<accession>A0A921SXU5</accession>
<keyword evidence="1" id="KW-1133">Transmembrane helix</keyword>
<organism evidence="3 4">
    <name type="scientific">Brachybacterium massiliense</name>
    <dbReference type="NCBI Taxonomy" id="1755098"/>
    <lineage>
        <taxon>Bacteria</taxon>
        <taxon>Bacillati</taxon>
        <taxon>Actinomycetota</taxon>
        <taxon>Actinomycetes</taxon>
        <taxon>Micrococcales</taxon>
        <taxon>Dermabacteraceae</taxon>
        <taxon>Brachybacterium</taxon>
    </lineage>
</organism>
<dbReference type="AlphaFoldDB" id="A0A921SXU5"/>
<gene>
    <name evidence="3" type="ORF">K8V81_10650</name>
</gene>